<dbReference type="AlphaFoldDB" id="A0A0G3XKW4"/>
<dbReference type="STRING" id="1348774.AB433_14565"/>
<evidence type="ECO:0000313" key="4">
    <source>
        <dbReference type="Proteomes" id="UP000035287"/>
    </source>
</evidence>
<feature type="compositionally biased region" description="Low complexity" evidence="1">
    <location>
        <begin position="8"/>
        <end position="30"/>
    </location>
</feature>
<dbReference type="EMBL" id="CP011770">
    <property type="protein sequence ID" value="AKM11882.1"/>
    <property type="molecule type" value="Genomic_DNA"/>
</dbReference>
<evidence type="ECO:0000313" key="3">
    <source>
        <dbReference type="EMBL" id="AKM11882.1"/>
    </source>
</evidence>
<dbReference type="PANTHER" id="PTHR34475:SF1">
    <property type="entry name" value="CYTOSKELETON PROTEIN RODZ"/>
    <property type="match status" value="1"/>
</dbReference>
<keyword evidence="2" id="KW-0472">Membrane</keyword>
<name>A0A0G3XKW4_9SPHN</name>
<protein>
    <submittedName>
        <fullName evidence="3">Uncharacterized protein</fullName>
    </submittedName>
</protein>
<dbReference type="OrthoDB" id="9790252at2"/>
<keyword evidence="2" id="KW-1133">Transmembrane helix</keyword>
<dbReference type="Pfam" id="PF13413">
    <property type="entry name" value="HTH_25"/>
    <property type="match status" value="1"/>
</dbReference>
<feature type="transmembrane region" description="Helical" evidence="2">
    <location>
        <begin position="131"/>
        <end position="150"/>
    </location>
</feature>
<evidence type="ECO:0000256" key="1">
    <source>
        <dbReference type="SAM" id="MobiDB-lite"/>
    </source>
</evidence>
<dbReference type="CDD" id="cd00093">
    <property type="entry name" value="HTH_XRE"/>
    <property type="match status" value="1"/>
</dbReference>
<dbReference type="SMART" id="SM00530">
    <property type="entry name" value="HTH_XRE"/>
    <property type="match status" value="1"/>
</dbReference>
<dbReference type="InterPro" id="IPR025194">
    <property type="entry name" value="RodZ-like_C"/>
</dbReference>
<gene>
    <name evidence="3" type="ORF">AB433_14565</name>
</gene>
<dbReference type="KEGG" id="cna:AB433_14565"/>
<sequence length="282" mass="30164">MHDDNEPSETTETTETTEAADVAAAAPTGTVGERLAAERERQGLTRAQIGERTKIGERHLDSIEEGRLADLPGRTYAIGFVRSYARALGMDENALVADVRNEFGMMEPQKPTRVLDHMEPGDPARVPSSKLAWGVAALLIAVVAIGAFAWRGFFLPAEDLPPIAAEEEPVAAAPAPTATASEAAIADGAVIFTATVDGIWVKFYDRNGRDLFQKQMAEGESFTIPQDADGPQLWTGRPDALTITIGGQAVPPLATEQRTIRDVPVDLESLRARPSGPGVPTR</sequence>
<dbReference type="Proteomes" id="UP000035287">
    <property type="component" value="Chromosome"/>
</dbReference>
<dbReference type="Gene3D" id="1.10.260.40">
    <property type="entry name" value="lambda repressor-like DNA-binding domains"/>
    <property type="match status" value="1"/>
</dbReference>
<feature type="region of interest" description="Disordered" evidence="1">
    <location>
        <begin position="1"/>
        <end position="30"/>
    </location>
</feature>
<dbReference type="SUPFAM" id="SSF47413">
    <property type="entry name" value="lambda repressor-like DNA-binding domains"/>
    <property type="match status" value="1"/>
</dbReference>
<organism evidence="3 4">
    <name type="scientific">Croceicoccus naphthovorans</name>
    <dbReference type="NCBI Taxonomy" id="1348774"/>
    <lineage>
        <taxon>Bacteria</taxon>
        <taxon>Pseudomonadati</taxon>
        <taxon>Pseudomonadota</taxon>
        <taxon>Alphaproteobacteria</taxon>
        <taxon>Sphingomonadales</taxon>
        <taxon>Erythrobacteraceae</taxon>
        <taxon>Croceicoccus</taxon>
    </lineage>
</organism>
<reference evidence="3 4" key="1">
    <citation type="submission" date="2015-06" db="EMBL/GenBank/DDBJ databases">
        <authorList>
            <person name="Zeng Y."/>
            <person name="Huang Y."/>
        </authorList>
    </citation>
    <scope>NUCLEOTIDE SEQUENCE [LARGE SCALE GENOMIC DNA]</scope>
    <source>
        <strain evidence="3 4">PQ-2</strain>
    </source>
</reference>
<dbReference type="GO" id="GO:0003677">
    <property type="term" value="F:DNA binding"/>
    <property type="evidence" value="ECO:0007669"/>
    <property type="project" value="InterPro"/>
</dbReference>
<dbReference type="PATRIC" id="fig|1348774.3.peg.3059"/>
<dbReference type="RefSeq" id="WP_047824201.1">
    <property type="nucleotide sequence ID" value="NZ_CP011770.1"/>
</dbReference>
<dbReference type="PANTHER" id="PTHR34475">
    <property type="match status" value="1"/>
</dbReference>
<dbReference type="InterPro" id="IPR001387">
    <property type="entry name" value="Cro/C1-type_HTH"/>
</dbReference>
<dbReference type="InterPro" id="IPR050400">
    <property type="entry name" value="Bact_Cytoskel_RodZ"/>
</dbReference>
<evidence type="ECO:0000256" key="2">
    <source>
        <dbReference type="SAM" id="Phobius"/>
    </source>
</evidence>
<dbReference type="Pfam" id="PF13464">
    <property type="entry name" value="RodZ_C"/>
    <property type="match status" value="1"/>
</dbReference>
<proteinExistence type="predicted"/>
<keyword evidence="2" id="KW-0812">Transmembrane</keyword>
<dbReference type="InterPro" id="IPR010982">
    <property type="entry name" value="Lambda_DNA-bd_dom_sf"/>
</dbReference>
<keyword evidence="4" id="KW-1185">Reference proteome</keyword>
<accession>A0A0G3XKW4</accession>